<dbReference type="GO" id="GO:0050660">
    <property type="term" value="F:flavin adenine dinucleotide binding"/>
    <property type="evidence" value="ECO:0007669"/>
    <property type="project" value="InterPro"/>
</dbReference>
<dbReference type="InterPro" id="IPR036250">
    <property type="entry name" value="AcylCo_DH-like_C"/>
</dbReference>
<dbReference type="Pfam" id="PF00441">
    <property type="entry name" value="Acyl-CoA_dh_1"/>
    <property type="match status" value="1"/>
</dbReference>
<dbReference type="SUPFAM" id="SSF47203">
    <property type="entry name" value="Acyl-CoA dehydrogenase C-terminal domain-like"/>
    <property type="match status" value="1"/>
</dbReference>
<dbReference type="Pfam" id="PF02771">
    <property type="entry name" value="Acyl-CoA_dh_N"/>
    <property type="match status" value="1"/>
</dbReference>
<evidence type="ECO:0000259" key="8">
    <source>
        <dbReference type="Pfam" id="PF02770"/>
    </source>
</evidence>
<comment type="cofactor">
    <cofactor evidence="1 6">
        <name>FAD</name>
        <dbReference type="ChEBI" id="CHEBI:57692"/>
    </cofactor>
</comment>
<dbReference type="Pfam" id="PF02770">
    <property type="entry name" value="Acyl-CoA_dh_M"/>
    <property type="match status" value="1"/>
</dbReference>
<keyword evidence="4 6" id="KW-0274">FAD</keyword>
<dbReference type="InterPro" id="IPR013786">
    <property type="entry name" value="AcylCoA_DH/ox_N"/>
</dbReference>
<dbReference type="InterPro" id="IPR009100">
    <property type="entry name" value="AcylCoA_DH/oxidase_NM_dom_sf"/>
</dbReference>
<evidence type="ECO:0000256" key="4">
    <source>
        <dbReference type="ARBA" id="ARBA00022827"/>
    </source>
</evidence>
<dbReference type="InParanoid" id="A0A1B1YTF4"/>
<accession>A0A1B1YTF4</accession>
<dbReference type="Proteomes" id="UP000092952">
    <property type="component" value="Chromosome"/>
</dbReference>
<dbReference type="PANTHER" id="PTHR43884:SF20">
    <property type="entry name" value="ACYL-COA DEHYDROGENASE FADE28"/>
    <property type="match status" value="1"/>
</dbReference>
<feature type="domain" description="Acyl-CoA dehydrogenase/oxidase C-terminal" evidence="7">
    <location>
        <begin position="227"/>
        <end position="358"/>
    </location>
</feature>
<proteinExistence type="inferred from homology"/>
<evidence type="ECO:0008006" key="12">
    <source>
        <dbReference type="Google" id="ProtNLM"/>
    </source>
</evidence>
<name>A0A1B1YTF4_9GAMM</name>
<dbReference type="STRING" id="1810504.PG2T_07515"/>
<dbReference type="RefSeq" id="WP_068803890.1">
    <property type="nucleotide sequence ID" value="NZ_CP014671.1"/>
</dbReference>
<evidence type="ECO:0000256" key="6">
    <source>
        <dbReference type="RuleBase" id="RU362125"/>
    </source>
</evidence>
<evidence type="ECO:0000313" key="10">
    <source>
        <dbReference type="EMBL" id="ANX04046.1"/>
    </source>
</evidence>
<dbReference type="Gene3D" id="2.40.110.10">
    <property type="entry name" value="Butyryl-CoA Dehydrogenase, subunit A, domain 2"/>
    <property type="match status" value="1"/>
</dbReference>
<dbReference type="KEGG" id="gbi:PG2T_07515"/>
<protein>
    <recommendedName>
        <fullName evidence="12">Pimeloyl-CoA dehydrogenase small subunit</fullName>
    </recommendedName>
</protein>
<dbReference type="InterPro" id="IPR046373">
    <property type="entry name" value="Acyl-CoA_Oxase/DH_mid-dom_sf"/>
</dbReference>
<comment type="similarity">
    <text evidence="2 6">Belongs to the acyl-CoA dehydrogenase family.</text>
</comment>
<dbReference type="OrthoDB" id="7053515at2"/>
<sequence length="376" mass="39854">MDFALSEFQQLLKEQAERFVERDYGFEQRRAIIAAEPGFSPAHWRTFAELGWLGLPFAEDSGGFGGTAADLAILFEVFGRGLVVEPYLATVLGALAVERGGSPAQKEAILPGVIAGSHKLTLASTETGGRPGALQVATKARKVTGGWQLSGRKAVVLHGASADTLVVSARSHGAQDAPGGIGLFLVPARAYGVTRRGYATIDGLRAAEITLDRVELGDDALLGEATSGFALLDELLDVAAIAGCAEALGCMQALIDRTAEYLRTREQFGRKIGEFQVLQHALVDMYMAAEQARSITLAAALKADAPAPERQRLVAAARQVCAEAGRLVGQTAVQLHGGIGVTDELDVAHYFKRLTMLPVWFADNGQPLDRFIAASG</sequence>
<evidence type="ECO:0000256" key="5">
    <source>
        <dbReference type="ARBA" id="ARBA00023002"/>
    </source>
</evidence>
<evidence type="ECO:0000313" key="11">
    <source>
        <dbReference type="Proteomes" id="UP000092952"/>
    </source>
</evidence>
<dbReference type="Gene3D" id="1.10.540.10">
    <property type="entry name" value="Acyl-CoA dehydrogenase/oxidase, N-terminal domain"/>
    <property type="match status" value="1"/>
</dbReference>
<evidence type="ECO:0000256" key="2">
    <source>
        <dbReference type="ARBA" id="ARBA00009347"/>
    </source>
</evidence>
<evidence type="ECO:0000256" key="1">
    <source>
        <dbReference type="ARBA" id="ARBA00001974"/>
    </source>
</evidence>
<dbReference type="GO" id="GO:0003995">
    <property type="term" value="F:acyl-CoA dehydrogenase activity"/>
    <property type="evidence" value="ECO:0007669"/>
    <property type="project" value="TreeGrafter"/>
</dbReference>
<dbReference type="InterPro" id="IPR006091">
    <property type="entry name" value="Acyl-CoA_Oxase/DH_mid-dom"/>
</dbReference>
<dbReference type="PANTHER" id="PTHR43884">
    <property type="entry name" value="ACYL-COA DEHYDROGENASE"/>
    <property type="match status" value="1"/>
</dbReference>
<organism evidence="10 11">
    <name type="scientific">Immundisolibacter cernigliae</name>
    <dbReference type="NCBI Taxonomy" id="1810504"/>
    <lineage>
        <taxon>Bacteria</taxon>
        <taxon>Pseudomonadati</taxon>
        <taxon>Pseudomonadota</taxon>
        <taxon>Gammaproteobacteria</taxon>
        <taxon>Immundisolibacterales</taxon>
        <taxon>Immundisolibacteraceae</taxon>
        <taxon>Immundisolibacter</taxon>
    </lineage>
</organism>
<feature type="domain" description="Acyl-CoA dehydrogenase/oxidase N-terminal" evidence="9">
    <location>
        <begin position="7"/>
        <end position="116"/>
    </location>
</feature>
<keyword evidence="11" id="KW-1185">Reference proteome</keyword>
<dbReference type="InterPro" id="IPR037069">
    <property type="entry name" value="AcylCoA_DH/ox_N_sf"/>
</dbReference>
<dbReference type="Gene3D" id="1.20.140.10">
    <property type="entry name" value="Butyryl-CoA Dehydrogenase, subunit A, domain 3"/>
    <property type="match status" value="1"/>
</dbReference>
<dbReference type="InterPro" id="IPR009075">
    <property type="entry name" value="AcylCo_DH/oxidase_C"/>
</dbReference>
<dbReference type="AlphaFoldDB" id="A0A1B1YTF4"/>
<keyword evidence="3 6" id="KW-0285">Flavoprotein</keyword>
<keyword evidence="5 6" id="KW-0560">Oxidoreductase</keyword>
<evidence type="ECO:0000256" key="3">
    <source>
        <dbReference type="ARBA" id="ARBA00022630"/>
    </source>
</evidence>
<dbReference type="SUPFAM" id="SSF56645">
    <property type="entry name" value="Acyl-CoA dehydrogenase NM domain-like"/>
    <property type="match status" value="1"/>
</dbReference>
<feature type="domain" description="Acyl-CoA oxidase/dehydrogenase middle" evidence="8">
    <location>
        <begin position="122"/>
        <end position="214"/>
    </location>
</feature>
<gene>
    <name evidence="10" type="ORF">PG2T_07515</name>
</gene>
<evidence type="ECO:0000259" key="7">
    <source>
        <dbReference type="Pfam" id="PF00441"/>
    </source>
</evidence>
<evidence type="ECO:0000259" key="9">
    <source>
        <dbReference type="Pfam" id="PF02771"/>
    </source>
</evidence>
<dbReference type="CDD" id="cd00567">
    <property type="entry name" value="ACAD"/>
    <property type="match status" value="1"/>
</dbReference>
<reference evidence="11" key="1">
    <citation type="submission" date="2016-03" db="EMBL/GenBank/DDBJ databases">
        <title>Complete genome sequence of Solimmundus cernigliae, representing a novel lineage of polycyclic aromatic hydrocarbon degraders within the Gammaproteobacteria.</title>
        <authorList>
            <person name="Singleton D.R."/>
            <person name="Dickey A.N."/>
            <person name="Scholl E.H."/>
            <person name="Wright F.A."/>
            <person name="Aitken M.D."/>
        </authorList>
    </citation>
    <scope>NUCLEOTIDE SEQUENCE [LARGE SCALE GENOMIC DNA]</scope>
    <source>
        <strain evidence="11">TR3.2</strain>
    </source>
</reference>
<dbReference type="EMBL" id="CP014671">
    <property type="protein sequence ID" value="ANX04046.1"/>
    <property type="molecule type" value="Genomic_DNA"/>
</dbReference>